<dbReference type="EMBL" id="JALPQF010000004">
    <property type="protein sequence ID" value="MCK8480046.1"/>
    <property type="molecule type" value="Genomic_DNA"/>
</dbReference>
<organism evidence="2 3">
    <name type="scientific">Psychroserpens algicola</name>
    <dbReference type="NCBI Taxonomy" id="1719034"/>
    <lineage>
        <taxon>Bacteria</taxon>
        <taxon>Pseudomonadati</taxon>
        <taxon>Bacteroidota</taxon>
        <taxon>Flavobacteriia</taxon>
        <taxon>Flavobacteriales</taxon>
        <taxon>Flavobacteriaceae</taxon>
        <taxon>Psychroserpens</taxon>
    </lineage>
</organism>
<dbReference type="InterPro" id="IPR043781">
    <property type="entry name" value="DUF5723"/>
</dbReference>
<reference evidence="2" key="1">
    <citation type="submission" date="2022-04" db="EMBL/GenBank/DDBJ databases">
        <authorList>
            <person name="Ren T."/>
        </authorList>
    </citation>
    <scope>NUCLEOTIDE SEQUENCE</scope>
    <source>
        <strain evidence="2">F63249</strain>
    </source>
</reference>
<accession>A0ABT0H6N8</accession>
<dbReference type="Pfam" id="PF18990">
    <property type="entry name" value="DUF5723"/>
    <property type="match status" value="1"/>
</dbReference>
<feature type="domain" description="DUF5723" evidence="1">
    <location>
        <begin position="37"/>
        <end position="439"/>
    </location>
</feature>
<dbReference type="Proteomes" id="UP001203687">
    <property type="component" value="Unassembled WGS sequence"/>
</dbReference>
<name>A0ABT0H6N8_9FLAO</name>
<comment type="caution">
    <text evidence="2">The sequence shown here is derived from an EMBL/GenBank/DDBJ whole genome shotgun (WGS) entry which is preliminary data.</text>
</comment>
<evidence type="ECO:0000259" key="1">
    <source>
        <dbReference type="Pfam" id="PF18990"/>
    </source>
</evidence>
<dbReference type="RefSeq" id="WP_248412227.1">
    <property type="nucleotide sequence ID" value="NZ_JALPQF010000004.1"/>
</dbReference>
<sequence>MRKITYIVLFLGVWVHSQNKELLYDFNDVPQALNQNPGALVTFDKHFGIPLLSQIHFNFGSSGVSAYDIFKDDGVSINTKISNVIMSLSNRDYVAFNQQLDIINGGWRKDENTYFSYGIYEEADFISYIPKDLAVLLWEGNADYIGRSFSLGDVNFKGELLSVFHFGINKKLSKKLTVGARGKIYSSIANVNSTNNSGTFTTRLSNTGDNIYEHVFQFLDGTLQTSGIASLLEDDNSDFSKDIKTLRKRVLFGGNLGLGIDLGFTYQPEDQHVITGSLLDIGAVFHSKDVETYHLNGSYTTEGIGLVFPQLINENGTTPYWENLEDEFNGSIKIDTLKSNYTTWRSTKFNASYRYNFGKSSGDDCDCYAGSKPYLNSVGLQVFSVFRPQQPQFAATAFYYRRLFDFLKLKATYTVDDFSYHNIGFGASMHFGNFNMYLMGNNLSELQNISRAQSVSLQFGMNLIFDSDE</sequence>
<protein>
    <submittedName>
        <fullName evidence="2">DUF5723 family protein</fullName>
    </submittedName>
</protein>
<proteinExistence type="predicted"/>
<keyword evidence="3" id="KW-1185">Reference proteome</keyword>
<gene>
    <name evidence="2" type="ORF">MUY34_05395</name>
</gene>
<evidence type="ECO:0000313" key="3">
    <source>
        <dbReference type="Proteomes" id="UP001203687"/>
    </source>
</evidence>
<evidence type="ECO:0000313" key="2">
    <source>
        <dbReference type="EMBL" id="MCK8480046.1"/>
    </source>
</evidence>